<accession>A0AAE1Z8J1</accession>
<dbReference type="AlphaFoldDB" id="A0AAE1Z8J1"/>
<dbReference type="Pfam" id="PF19016">
    <property type="entry name" value="DUF5745"/>
    <property type="match status" value="1"/>
</dbReference>
<keyword evidence="4" id="KW-1185">Reference proteome</keyword>
<evidence type="ECO:0000313" key="3">
    <source>
        <dbReference type="EMBL" id="KAK4468739.1"/>
    </source>
</evidence>
<feature type="region of interest" description="Disordered" evidence="1">
    <location>
        <begin position="320"/>
        <end position="358"/>
    </location>
</feature>
<comment type="caution">
    <text evidence="3">The sequence shown here is derived from an EMBL/GenBank/DDBJ whole genome shotgun (WGS) entry which is preliminary data.</text>
</comment>
<name>A0AAE1Z8J1_SCHME</name>
<proteinExistence type="predicted"/>
<evidence type="ECO:0000313" key="4">
    <source>
        <dbReference type="Proteomes" id="UP001292079"/>
    </source>
</evidence>
<gene>
    <name evidence="3" type="ORF">MN116_007915</name>
</gene>
<reference evidence="3" key="2">
    <citation type="journal article" date="2023" name="Infect Dis Poverty">
        <title>Chromosome-scale genome of the human blood fluke Schistosoma mekongi and its implications for public health.</title>
        <authorList>
            <person name="Zhou M."/>
            <person name="Xu L."/>
            <person name="Xu D."/>
            <person name="Chen W."/>
            <person name="Khan J."/>
            <person name="Hu Y."/>
            <person name="Huang H."/>
            <person name="Wei H."/>
            <person name="Zhang Y."/>
            <person name="Chusongsang P."/>
            <person name="Tanasarnprasert K."/>
            <person name="Hu X."/>
            <person name="Limpanont Y."/>
            <person name="Lv Z."/>
        </authorList>
    </citation>
    <scope>NUCLEOTIDE SEQUENCE</scope>
    <source>
        <strain evidence="3">LV_2022a</strain>
    </source>
</reference>
<feature type="compositionally biased region" description="Polar residues" evidence="1">
    <location>
        <begin position="347"/>
        <end position="358"/>
    </location>
</feature>
<sequence>MKFADKSGCNNQPEDLIHLANNALSLINVEPYIYSVQDITPTFVFDLAVVLFGSDILPYPDCVKPGYVENFESILHKLSQEIGEDLDHITAEELIAGEPRALSDFLVILTAFIAYCRETNRLQLMPTNESCSLVCSSNLPVDSKLCSENKEFLEFQLSTSPELPRHSMNCAPMFSTSFHQSDRFVEQSTPMKRTPASLQTWNLYPSGDNVNSLMQKSNLLAIQSDYMKLSYPVTSCLPSFLEVHTDASPPATPNAMNAYLEITHSSSSNTHSLENSANMKQFVPSSPVDEFRKLKNSGSPSVHLSNKEFFKGGNSVVSVDPSPLSGQSSVSSSHIKSSTHEHKVRLSTPSPNINNMSASSSTELIYKSVSDKHESSSSGRGRSLTATQTIPCHSNASAPSSLLELHTFPDSRNATHDVANCSMEYNNSCISRKYLKNQISNKIINDSCDSVGTSSILAWDEDNFKDIAKMDENKVHDGSLDELTSLLSASLSSDATDKASSKVSVNVPTTSDILTETNDFACALEKRLNYLRSVYIRAHSEAEALAGLVQLVTSSSQNIIEPMDRSQVNDYNKSVLKNDSFNNVYGIHSHLESLLVKTIDRIDQLLEKCITPLSEIITSASNSCLDSSRCVHPKSKAISTNQRCSYSKYSELSKSNSSICEDHFSDLELRKLMELKHEYMMKGFRLCLDQLRLLTA</sequence>
<dbReference type="EMBL" id="JALJAT010000006">
    <property type="protein sequence ID" value="KAK4468739.1"/>
    <property type="molecule type" value="Genomic_DNA"/>
</dbReference>
<evidence type="ECO:0000259" key="2">
    <source>
        <dbReference type="Pfam" id="PF19016"/>
    </source>
</evidence>
<organism evidence="3 4">
    <name type="scientific">Schistosoma mekongi</name>
    <name type="common">Parasitic worm</name>
    <dbReference type="NCBI Taxonomy" id="38744"/>
    <lineage>
        <taxon>Eukaryota</taxon>
        <taxon>Metazoa</taxon>
        <taxon>Spiralia</taxon>
        <taxon>Lophotrochozoa</taxon>
        <taxon>Platyhelminthes</taxon>
        <taxon>Trematoda</taxon>
        <taxon>Digenea</taxon>
        <taxon>Strigeidida</taxon>
        <taxon>Schistosomatoidea</taxon>
        <taxon>Schistosomatidae</taxon>
        <taxon>Schistosoma</taxon>
    </lineage>
</organism>
<feature type="domain" description="DUF5745" evidence="2">
    <location>
        <begin position="67"/>
        <end position="111"/>
    </location>
</feature>
<reference evidence="3" key="1">
    <citation type="submission" date="2022-04" db="EMBL/GenBank/DDBJ databases">
        <authorList>
            <person name="Xu L."/>
            <person name="Lv Z."/>
        </authorList>
    </citation>
    <scope>NUCLEOTIDE SEQUENCE</scope>
    <source>
        <strain evidence="3">LV_2022a</strain>
    </source>
</reference>
<dbReference type="Proteomes" id="UP001292079">
    <property type="component" value="Unassembled WGS sequence"/>
</dbReference>
<feature type="compositionally biased region" description="Low complexity" evidence="1">
    <location>
        <begin position="322"/>
        <end position="336"/>
    </location>
</feature>
<protein>
    <recommendedName>
        <fullName evidence="2">DUF5745 domain-containing protein</fullName>
    </recommendedName>
</protein>
<evidence type="ECO:0000256" key="1">
    <source>
        <dbReference type="SAM" id="MobiDB-lite"/>
    </source>
</evidence>
<dbReference type="InterPro" id="IPR044039">
    <property type="entry name" value="DUF5745"/>
</dbReference>